<sequence length="210" mass="22254">MSAARLRARRPQPSLVIVCALTWVLLWGSLSVANLIVGALLGVVIGLVFPMPVIDTPGRLRPLGVAAAAGRLLVDLVRSSGAVLVTVLRFGRTPRNAVVRVQLRSRSDLYLAQTAELVTLVPGSLVIEARRSSSTLYLHVMDVRSDADLERTRADVLAAEERVIRAFGSAAEVAALREGRPLPLPPDVPADVPAAVPAAVRGDEPAGEAR</sequence>
<comment type="similarity">
    <text evidence="2">Belongs to the CPA3 antiporters (TC 2.A.63) subunit E family.</text>
</comment>
<dbReference type="NCBIfam" id="NF006521">
    <property type="entry name" value="PRK08965.1-5"/>
    <property type="match status" value="1"/>
</dbReference>
<accession>A0A7W3IVE4</accession>
<protein>
    <submittedName>
        <fullName evidence="8">Multicomponent Na+:H+ antiporter subunit E</fullName>
    </submittedName>
</protein>
<reference evidence="8 9" key="1">
    <citation type="submission" date="2020-07" db="EMBL/GenBank/DDBJ databases">
        <title>Sequencing the genomes of 1000 actinobacteria strains.</title>
        <authorList>
            <person name="Klenk H.-P."/>
        </authorList>
    </citation>
    <scope>NUCLEOTIDE SEQUENCE [LARGE SCALE GENOMIC DNA]</scope>
    <source>
        <strain evidence="8 9">DSM 100723</strain>
    </source>
</reference>
<evidence type="ECO:0000256" key="6">
    <source>
        <dbReference type="ARBA" id="ARBA00023136"/>
    </source>
</evidence>
<evidence type="ECO:0000256" key="3">
    <source>
        <dbReference type="ARBA" id="ARBA00022475"/>
    </source>
</evidence>
<gene>
    <name evidence="8" type="ORF">FHX74_003639</name>
</gene>
<keyword evidence="9" id="KW-1185">Reference proteome</keyword>
<dbReference type="RefSeq" id="WP_182561587.1">
    <property type="nucleotide sequence ID" value="NZ_JACGWT010000006.1"/>
</dbReference>
<name>A0A7W3IVE4_9ACTN</name>
<feature type="transmembrane region" description="Helical" evidence="7">
    <location>
        <begin position="36"/>
        <end position="54"/>
    </location>
</feature>
<proteinExistence type="inferred from homology"/>
<evidence type="ECO:0000256" key="4">
    <source>
        <dbReference type="ARBA" id="ARBA00022692"/>
    </source>
</evidence>
<evidence type="ECO:0000256" key="7">
    <source>
        <dbReference type="SAM" id="Phobius"/>
    </source>
</evidence>
<dbReference type="PANTHER" id="PTHR34584">
    <property type="entry name" value="NA(+)/H(+) ANTIPORTER SUBUNIT E1"/>
    <property type="match status" value="1"/>
</dbReference>
<keyword evidence="4 7" id="KW-0812">Transmembrane</keyword>
<dbReference type="Pfam" id="PF01899">
    <property type="entry name" value="MNHE"/>
    <property type="match status" value="1"/>
</dbReference>
<evidence type="ECO:0000313" key="8">
    <source>
        <dbReference type="EMBL" id="MBA8795998.1"/>
    </source>
</evidence>
<keyword evidence="6 7" id="KW-0472">Membrane</keyword>
<dbReference type="EMBL" id="JACGWT010000006">
    <property type="protein sequence ID" value="MBA8795998.1"/>
    <property type="molecule type" value="Genomic_DNA"/>
</dbReference>
<dbReference type="InterPro" id="IPR002758">
    <property type="entry name" value="Cation_antiport_E"/>
</dbReference>
<dbReference type="AlphaFoldDB" id="A0A7W3IVE4"/>
<dbReference type="GO" id="GO:0008324">
    <property type="term" value="F:monoatomic cation transmembrane transporter activity"/>
    <property type="evidence" value="ECO:0007669"/>
    <property type="project" value="InterPro"/>
</dbReference>
<comment type="subcellular location">
    <subcellularLocation>
        <location evidence="1">Cell membrane</location>
        <topology evidence="1">Multi-pass membrane protein</topology>
    </subcellularLocation>
</comment>
<keyword evidence="3" id="KW-1003">Cell membrane</keyword>
<dbReference type="GO" id="GO:0005886">
    <property type="term" value="C:plasma membrane"/>
    <property type="evidence" value="ECO:0007669"/>
    <property type="project" value="UniProtKB-SubCell"/>
</dbReference>
<keyword evidence="5 7" id="KW-1133">Transmembrane helix</keyword>
<evidence type="ECO:0000313" key="9">
    <source>
        <dbReference type="Proteomes" id="UP000523079"/>
    </source>
</evidence>
<evidence type="ECO:0000256" key="5">
    <source>
        <dbReference type="ARBA" id="ARBA00022989"/>
    </source>
</evidence>
<dbReference type="Proteomes" id="UP000523079">
    <property type="component" value="Unassembled WGS sequence"/>
</dbReference>
<organism evidence="8 9">
    <name type="scientific">Microlunatus kandeliicorticis</name>
    <dbReference type="NCBI Taxonomy" id="1759536"/>
    <lineage>
        <taxon>Bacteria</taxon>
        <taxon>Bacillati</taxon>
        <taxon>Actinomycetota</taxon>
        <taxon>Actinomycetes</taxon>
        <taxon>Propionibacteriales</taxon>
        <taxon>Propionibacteriaceae</taxon>
        <taxon>Microlunatus</taxon>
    </lineage>
</organism>
<evidence type="ECO:0000256" key="2">
    <source>
        <dbReference type="ARBA" id="ARBA00006228"/>
    </source>
</evidence>
<dbReference type="PANTHER" id="PTHR34584:SF1">
    <property type="entry name" value="NA(+)_H(+) ANTIPORTER SUBUNIT E1"/>
    <property type="match status" value="1"/>
</dbReference>
<evidence type="ECO:0000256" key="1">
    <source>
        <dbReference type="ARBA" id="ARBA00004651"/>
    </source>
</evidence>
<comment type="caution">
    <text evidence="8">The sequence shown here is derived from an EMBL/GenBank/DDBJ whole genome shotgun (WGS) entry which is preliminary data.</text>
</comment>